<evidence type="ECO:0000313" key="8">
    <source>
        <dbReference type="Proteomes" id="UP000198666"/>
    </source>
</evidence>
<keyword evidence="1" id="KW-0540">Nuclease</keyword>
<reference evidence="8" key="1">
    <citation type="submission" date="2016-10" db="EMBL/GenBank/DDBJ databases">
        <authorList>
            <person name="Varghese N."/>
            <person name="Submissions S."/>
        </authorList>
    </citation>
    <scope>NUCLEOTIDE SEQUENCE [LARGE SCALE GENOMIC DNA]</scope>
    <source>
        <strain evidence="8">DSM 21620</strain>
    </source>
</reference>
<accession>A0A1G6UK85</accession>
<dbReference type="EMBL" id="FMZB01000010">
    <property type="protein sequence ID" value="SDD41679.1"/>
    <property type="molecule type" value="Genomic_DNA"/>
</dbReference>
<sequence length="248" mass="27552">MKNTIHKTIWLVIFLFLISACGTVSTANEQSDSNKQATTTSGTTDKVEVSLIRIVDGDTIKVNYNGQEETVRYLLVDTPETKAPNKCVQPYGKDASKRNEGLVTNADKLELEFDVGDRMDKYGRLLAYVYADGVSVQQTLLDEGLARVAYVYPPNTRYLDTFEKAEASAKNAGIAVWQQDGYATERGFNGCATSQETSVDTPTESQTNESTNFANCTELRKTYPDGVPSSHPAYQRKFDRDKDDYACE</sequence>
<dbReference type="Pfam" id="PF00565">
    <property type="entry name" value="SNase"/>
    <property type="match status" value="1"/>
</dbReference>
<evidence type="ECO:0000256" key="1">
    <source>
        <dbReference type="ARBA" id="ARBA00022722"/>
    </source>
</evidence>
<dbReference type="InterPro" id="IPR008613">
    <property type="entry name" value="Excalibur_Ca-bd_domain"/>
</dbReference>
<gene>
    <name evidence="7" type="ORF">SAMN05421663_110105</name>
</gene>
<protein>
    <submittedName>
        <fullName evidence="7">Micrococcal nuclease</fullName>
    </submittedName>
</protein>
<evidence type="ECO:0000256" key="5">
    <source>
        <dbReference type="SAM" id="SignalP"/>
    </source>
</evidence>
<dbReference type="Pfam" id="PF05901">
    <property type="entry name" value="Excalibur"/>
    <property type="match status" value="1"/>
</dbReference>
<dbReference type="SUPFAM" id="SSF50199">
    <property type="entry name" value="Staphylococcal nuclease"/>
    <property type="match status" value="1"/>
</dbReference>
<dbReference type="InterPro" id="IPR035437">
    <property type="entry name" value="SNase_OB-fold_sf"/>
</dbReference>
<evidence type="ECO:0000256" key="3">
    <source>
        <dbReference type="ARBA" id="ARBA00022801"/>
    </source>
</evidence>
<dbReference type="PANTHER" id="PTHR12302:SF3">
    <property type="entry name" value="SERINE_THREONINE-PROTEIN KINASE 31"/>
    <property type="match status" value="1"/>
</dbReference>
<feature type="region of interest" description="Disordered" evidence="4">
    <location>
        <begin position="221"/>
        <end position="248"/>
    </location>
</feature>
<dbReference type="SMART" id="SM00318">
    <property type="entry name" value="SNc"/>
    <property type="match status" value="1"/>
</dbReference>
<evidence type="ECO:0000256" key="2">
    <source>
        <dbReference type="ARBA" id="ARBA00022759"/>
    </source>
</evidence>
<proteinExistence type="predicted"/>
<evidence type="ECO:0000313" key="7">
    <source>
        <dbReference type="EMBL" id="SDD41679.1"/>
    </source>
</evidence>
<dbReference type="PROSITE" id="PS01284">
    <property type="entry name" value="TNASE_2"/>
    <property type="match status" value="1"/>
</dbReference>
<dbReference type="GO" id="GO:0004519">
    <property type="term" value="F:endonuclease activity"/>
    <property type="evidence" value="ECO:0007669"/>
    <property type="project" value="UniProtKB-KW"/>
</dbReference>
<dbReference type="PROSITE" id="PS50830">
    <property type="entry name" value="TNASE_3"/>
    <property type="match status" value="1"/>
</dbReference>
<keyword evidence="8" id="KW-1185">Reference proteome</keyword>
<evidence type="ECO:0000259" key="6">
    <source>
        <dbReference type="PROSITE" id="PS50830"/>
    </source>
</evidence>
<feature type="compositionally biased region" description="Basic and acidic residues" evidence="4">
    <location>
        <begin position="236"/>
        <end position="248"/>
    </location>
</feature>
<dbReference type="AlphaFoldDB" id="A0A1G6UK85"/>
<dbReference type="PANTHER" id="PTHR12302">
    <property type="entry name" value="EBNA2 BINDING PROTEIN P100"/>
    <property type="match status" value="1"/>
</dbReference>
<dbReference type="InterPro" id="IPR016071">
    <property type="entry name" value="Staphylococal_nuclease_OB-fold"/>
</dbReference>
<dbReference type="GO" id="GO:0016787">
    <property type="term" value="F:hydrolase activity"/>
    <property type="evidence" value="ECO:0007669"/>
    <property type="project" value="UniProtKB-KW"/>
</dbReference>
<keyword evidence="5" id="KW-0732">Signal</keyword>
<organism evidence="7 8">
    <name type="scientific">Terribacillus halophilus</name>
    <dbReference type="NCBI Taxonomy" id="361279"/>
    <lineage>
        <taxon>Bacteria</taxon>
        <taxon>Bacillati</taxon>
        <taxon>Bacillota</taxon>
        <taxon>Bacilli</taxon>
        <taxon>Bacillales</taxon>
        <taxon>Bacillaceae</taxon>
        <taxon>Terribacillus</taxon>
    </lineage>
</organism>
<dbReference type="Proteomes" id="UP000198666">
    <property type="component" value="Unassembled WGS sequence"/>
</dbReference>
<dbReference type="Gene3D" id="2.40.50.90">
    <property type="match status" value="1"/>
</dbReference>
<name>A0A1G6UK85_9BACI</name>
<evidence type="ECO:0000256" key="4">
    <source>
        <dbReference type="SAM" id="MobiDB-lite"/>
    </source>
</evidence>
<dbReference type="InterPro" id="IPR002071">
    <property type="entry name" value="Thermonucl_AS"/>
</dbReference>
<keyword evidence="2" id="KW-0255">Endonuclease</keyword>
<feature type="chain" id="PRO_5038391494" evidence="5">
    <location>
        <begin position="27"/>
        <end position="248"/>
    </location>
</feature>
<dbReference type="RefSeq" id="WP_093728246.1">
    <property type="nucleotide sequence ID" value="NZ_FMZB01000010.1"/>
</dbReference>
<feature type="signal peptide" evidence="5">
    <location>
        <begin position="1"/>
        <end position="26"/>
    </location>
</feature>
<feature type="domain" description="TNase-like" evidence="6">
    <location>
        <begin position="45"/>
        <end position="179"/>
    </location>
</feature>
<dbReference type="STRING" id="361279.SAMN05421663_110105"/>
<dbReference type="PROSITE" id="PS51257">
    <property type="entry name" value="PROKAR_LIPOPROTEIN"/>
    <property type="match status" value="1"/>
</dbReference>
<dbReference type="SMART" id="SM00894">
    <property type="entry name" value="Excalibur"/>
    <property type="match status" value="1"/>
</dbReference>
<keyword evidence="3" id="KW-0378">Hydrolase</keyword>
<dbReference type="OrthoDB" id="4376109at2"/>
<dbReference type="GO" id="GO:0003676">
    <property type="term" value="F:nucleic acid binding"/>
    <property type="evidence" value="ECO:0007669"/>
    <property type="project" value="InterPro"/>
</dbReference>